<evidence type="ECO:0000256" key="1">
    <source>
        <dbReference type="HAMAP-Rule" id="MF_00302"/>
    </source>
</evidence>
<dbReference type="EMBL" id="FUYA01000011">
    <property type="protein sequence ID" value="SKA81549.1"/>
    <property type="molecule type" value="Genomic_DNA"/>
</dbReference>
<proteinExistence type="inferred from homology"/>
<dbReference type="GO" id="GO:0008233">
    <property type="term" value="F:peptidase activity"/>
    <property type="evidence" value="ECO:0007669"/>
    <property type="project" value="UniProtKB-KW"/>
</dbReference>
<gene>
    <name evidence="1" type="primary">clpS</name>
    <name evidence="3" type="ORF">SAMN02745702_02723</name>
</gene>
<dbReference type="InterPro" id="IPR003769">
    <property type="entry name" value="ClpS_core"/>
</dbReference>
<keyword evidence="3" id="KW-0645">Protease</keyword>
<dbReference type="PANTHER" id="PTHR33473:SF19">
    <property type="entry name" value="ATP-DEPENDENT CLP PROTEASE ADAPTER PROTEIN CLPS"/>
    <property type="match status" value="1"/>
</dbReference>
<comment type="function">
    <text evidence="1">Involved in the modulation of the specificity of the ClpAP-mediated ATP-dependent protein degradation.</text>
</comment>
<accession>A0A1T4WWC5</accession>
<keyword evidence="4" id="KW-1185">Reference proteome</keyword>
<evidence type="ECO:0000313" key="4">
    <source>
        <dbReference type="Proteomes" id="UP000189733"/>
    </source>
</evidence>
<dbReference type="AlphaFoldDB" id="A0A1T4WWC5"/>
<dbReference type="SUPFAM" id="SSF54736">
    <property type="entry name" value="ClpS-like"/>
    <property type="match status" value="1"/>
</dbReference>
<sequence>MFPALEETVLSESFGENRSDTLVEERVRPPRDYKVIMHNDDYTSMDFVVAVLMKVFRKSQETAVELMLAIHHEGKAVCGVYPREIAEIKIAQVAELARAAEFPLKCTMEEV</sequence>
<dbReference type="InterPro" id="IPR022935">
    <property type="entry name" value="ClpS"/>
</dbReference>
<organism evidence="3 4">
    <name type="scientific">Desulfobaculum bizertense DSM 18034</name>
    <dbReference type="NCBI Taxonomy" id="1121442"/>
    <lineage>
        <taxon>Bacteria</taxon>
        <taxon>Pseudomonadati</taxon>
        <taxon>Thermodesulfobacteriota</taxon>
        <taxon>Desulfovibrionia</taxon>
        <taxon>Desulfovibrionales</taxon>
        <taxon>Desulfovibrionaceae</taxon>
        <taxon>Desulfobaculum</taxon>
    </lineage>
</organism>
<dbReference type="PANTHER" id="PTHR33473">
    <property type="entry name" value="ATP-DEPENDENT CLP PROTEASE ADAPTER PROTEIN CLPS1, CHLOROPLASTIC"/>
    <property type="match status" value="1"/>
</dbReference>
<dbReference type="Proteomes" id="UP000189733">
    <property type="component" value="Unassembled WGS sequence"/>
</dbReference>
<dbReference type="Gene3D" id="3.30.1390.10">
    <property type="match status" value="1"/>
</dbReference>
<evidence type="ECO:0000259" key="2">
    <source>
        <dbReference type="Pfam" id="PF02617"/>
    </source>
</evidence>
<feature type="domain" description="Adaptor protein ClpS core" evidence="2">
    <location>
        <begin position="29"/>
        <end position="107"/>
    </location>
</feature>
<dbReference type="GO" id="GO:0006508">
    <property type="term" value="P:proteolysis"/>
    <property type="evidence" value="ECO:0007669"/>
    <property type="project" value="UniProtKB-UniRule"/>
</dbReference>
<dbReference type="HAMAP" id="MF_00302">
    <property type="entry name" value="ClpS"/>
    <property type="match status" value="1"/>
</dbReference>
<comment type="similarity">
    <text evidence="1">Belongs to the ClpS family.</text>
</comment>
<dbReference type="NCBIfam" id="NF000672">
    <property type="entry name" value="PRK00033.1-5"/>
    <property type="match status" value="1"/>
</dbReference>
<reference evidence="3 4" key="1">
    <citation type="submission" date="2017-02" db="EMBL/GenBank/DDBJ databases">
        <authorList>
            <person name="Peterson S.W."/>
        </authorList>
    </citation>
    <scope>NUCLEOTIDE SEQUENCE [LARGE SCALE GENOMIC DNA]</scope>
    <source>
        <strain evidence="3 4">DSM 18034</strain>
    </source>
</reference>
<evidence type="ECO:0000313" key="3">
    <source>
        <dbReference type="EMBL" id="SKA81549.1"/>
    </source>
</evidence>
<dbReference type="Pfam" id="PF02617">
    <property type="entry name" value="ClpS"/>
    <property type="match status" value="1"/>
</dbReference>
<name>A0A1T4WWC5_9BACT</name>
<protein>
    <recommendedName>
        <fullName evidence="1">ATP-dependent Clp protease adapter protein ClpS</fullName>
    </recommendedName>
</protein>
<comment type="subunit">
    <text evidence="1">Binds to the N-terminal domain of the chaperone ClpA.</text>
</comment>
<dbReference type="InterPro" id="IPR014719">
    <property type="entry name" value="Ribosomal_bL12_C/ClpS-like"/>
</dbReference>
<keyword evidence="3" id="KW-0378">Hydrolase</keyword>
<dbReference type="GO" id="GO:0030163">
    <property type="term" value="P:protein catabolic process"/>
    <property type="evidence" value="ECO:0007669"/>
    <property type="project" value="InterPro"/>
</dbReference>
<dbReference type="FunFam" id="3.30.1390.10:FF:000002">
    <property type="entry name" value="ATP-dependent Clp protease adapter protein ClpS"/>
    <property type="match status" value="1"/>
</dbReference>
<dbReference type="STRING" id="1121442.SAMN02745702_02723"/>